<dbReference type="VEuPathDB" id="ToxoDB:BESB_058640"/>
<dbReference type="OrthoDB" id="329850at2759"/>
<proteinExistence type="predicted"/>
<feature type="transmembrane region" description="Helical" evidence="2">
    <location>
        <begin position="70"/>
        <end position="93"/>
    </location>
</feature>
<dbReference type="KEGG" id="bbes:BESB_058640"/>
<keyword evidence="2" id="KW-0812">Transmembrane</keyword>
<reference evidence="3 4" key="1">
    <citation type="submission" date="2017-09" db="EMBL/GenBank/DDBJ databases">
        <title>Genome sequencing of Besnoitia besnoiti strain Bb-Ger1.</title>
        <authorList>
            <person name="Schares G."/>
            <person name="Venepally P."/>
            <person name="Lorenzi H.A."/>
        </authorList>
    </citation>
    <scope>NUCLEOTIDE SEQUENCE [LARGE SCALE GENOMIC DNA]</scope>
    <source>
        <strain evidence="3 4">Bb-Ger1</strain>
    </source>
</reference>
<keyword evidence="2" id="KW-1133">Transmembrane helix</keyword>
<dbReference type="GeneID" id="40310792"/>
<feature type="region of interest" description="Disordered" evidence="1">
    <location>
        <begin position="158"/>
        <end position="181"/>
    </location>
</feature>
<dbReference type="Proteomes" id="UP000224006">
    <property type="component" value="Chromosome V"/>
</dbReference>
<evidence type="ECO:0008006" key="5">
    <source>
        <dbReference type="Google" id="ProtNLM"/>
    </source>
</evidence>
<comment type="caution">
    <text evidence="3">The sequence shown here is derived from an EMBL/GenBank/DDBJ whole genome shotgun (WGS) entry which is preliminary data.</text>
</comment>
<name>A0A2A9MHB3_BESBE</name>
<accession>A0A2A9MHB3</accession>
<keyword evidence="2" id="KW-0472">Membrane</keyword>
<evidence type="ECO:0000313" key="4">
    <source>
        <dbReference type="Proteomes" id="UP000224006"/>
    </source>
</evidence>
<dbReference type="AlphaFoldDB" id="A0A2A9MHB3"/>
<keyword evidence="4" id="KW-1185">Reference proteome</keyword>
<sequence length="181" mass="20795">MTTTSVIYRVKDVKAYSQLEGRDWWYVRFDDPARSYSWQPTAYLGDIPPSTKARMSDMKKRWLSRQLNKYRLLILVLWLGALAGAAVTGYLMIQHWEHVRADPQAWKALYTLTLPVWSWSAICVATSLVLAATALRVQSKTDNFFRKRNRSFKSSGVLKRAAGGEPPKPTRMQPLRQCKQG</sequence>
<dbReference type="EMBL" id="NWUJ01000005">
    <property type="protein sequence ID" value="PFH34977.1"/>
    <property type="molecule type" value="Genomic_DNA"/>
</dbReference>
<organism evidence="3 4">
    <name type="scientific">Besnoitia besnoiti</name>
    <name type="common">Apicomplexan protozoan</name>
    <dbReference type="NCBI Taxonomy" id="94643"/>
    <lineage>
        <taxon>Eukaryota</taxon>
        <taxon>Sar</taxon>
        <taxon>Alveolata</taxon>
        <taxon>Apicomplexa</taxon>
        <taxon>Conoidasida</taxon>
        <taxon>Coccidia</taxon>
        <taxon>Eucoccidiorida</taxon>
        <taxon>Eimeriorina</taxon>
        <taxon>Sarcocystidae</taxon>
        <taxon>Besnoitia</taxon>
    </lineage>
</organism>
<evidence type="ECO:0000313" key="3">
    <source>
        <dbReference type="EMBL" id="PFH34977.1"/>
    </source>
</evidence>
<feature type="transmembrane region" description="Helical" evidence="2">
    <location>
        <begin position="116"/>
        <end position="137"/>
    </location>
</feature>
<dbReference type="RefSeq" id="XP_029218986.1">
    <property type="nucleotide sequence ID" value="XM_029364278.1"/>
</dbReference>
<gene>
    <name evidence="3" type="ORF">BESB_058640</name>
</gene>
<evidence type="ECO:0000256" key="2">
    <source>
        <dbReference type="SAM" id="Phobius"/>
    </source>
</evidence>
<protein>
    <recommendedName>
        <fullName evidence="5">Transmembrane protein</fullName>
    </recommendedName>
</protein>
<evidence type="ECO:0000256" key="1">
    <source>
        <dbReference type="SAM" id="MobiDB-lite"/>
    </source>
</evidence>